<name>A0A9Q1K652_9CARY</name>
<gene>
    <name evidence="2" type="ORF">Cgig2_027614</name>
</gene>
<proteinExistence type="predicted"/>
<dbReference type="AlphaFoldDB" id="A0A9Q1K652"/>
<feature type="domain" description="Exostosin GT47" evidence="1">
    <location>
        <begin position="244"/>
        <end position="345"/>
    </location>
</feature>
<dbReference type="OrthoDB" id="1924787at2759"/>
<protein>
    <recommendedName>
        <fullName evidence="1">Exostosin GT47 domain-containing protein</fullName>
    </recommendedName>
</protein>
<evidence type="ECO:0000313" key="3">
    <source>
        <dbReference type="Proteomes" id="UP001153076"/>
    </source>
</evidence>
<evidence type="ECO:0000259" key="1">
    <source>
        <dbReference type="Pfam" id="PF03016"/>
    </source>
</evidence>
<keyword evidence="3" id="KW-1185">Reference proteome</keyword>
<dbReference type="Proteomes" id="UP001153076">
    <property type="component" value="Unassembled WGS sequence"/>
</dbReference>
<reference evidence="2" key="1">
    <citation type="submission" date="2022-04" db="EMBL/GenBank/DDBJ databases">
        <title>Carnegiea gigantea Genome sequencing and assembly v2.</title>
        <authorList>
            <person name="Copetti D."/>
            <person name="Sanderson M.J."/>
            <person name="Burquez A."/>
            <person name="Wojciechowski M.F."/>
        </authorList>
    </citation>
    <scope>NUCLEOTIDE SEQUENCE</scope>
    <source>
        <strain evidence="2">SGP5-SGP5p</strain>
        <tissue evidence="2">Aerial part</tissue>
    </source>
</reference>
<dbReference type="InterPro" id="IPR040911">
    <property type="entry name" value="Exostosin_GT47"/>
</dbReference>
<sequence>MMPSMQKGNCSWSLLAAVGILLVLFSVVHLFLFPLGPTLDYFGVRQAQTSCVPTYESTRGIGSVQHNVELDLDHQFPADLHNAVVYRGATWKAEMGRWLSGCETIVEEIHITEVRKIAGRPAEMIAVGKESAIMNWDNVDASMDLVFVTRQEQCAFVEKAQNIQIVLWQRRVSLRSRTTFQISLRKRTMMKEELLSGQNNCMALRADDMPHRSLEVVLCRGSDMMHEILVFIVDDHRGLRSSLALELYKKAYDHIVQQYSYWNQSSGKDHIWFFSWDEGACYAPKEIWTSMMLVHWGNTNSKHNHSTTAYEPDNWDSISPSRRGNHPCFDLKKDIVLPAWKQPDAYENGRPEA</sequence>
<comment type="caution">
    <text evidence="2">The sequence shown here is derived from an EMBL/GenBank/DDBJ whole genome shotgun (WGS) entry which is preliminary data.</text>
</comment>
<accession>A0A9Q1K652</accession>
<dbReference type="EMBL" id="JAKOGI010000296">
    <property type="protein sequence ID" value="KAJ8437539.1"/>
    <property type="molecule type" value="Genomic_DNA"/>
</dbReference>
<organism evidence="2 3">
    <name type="scientific">Carnegiea gigantea</name>
    <dbReference type="NCBI Taxonomy" id="171969"/>
    <lineage>
        <taxon>Eukaryota</taxon>
        <taxon>Viridiplantae</taxon>
        <taxon>Streptophyta</taxon>
        <taxon>Embryophyta</taxon>
        <taxon>Tracheophyta</taxon>
        <taxon>Spermatophyta</taxon>
        <taxon>Magnoliopsida</taxon>
        <taxon>eudicotyledons</taxon>
        <taxon>Gunneridae</taxon>
        <taxon>Pentapetalae</taxon>
        <taxon>Caryophyllales</taxon>
        <taxon>Cactineae</taxon>
        <taxon>Cactaceae</taxon>
        <taxon>Cactoideae</taxon>
        <taxon>Echinocereeae</taxon>
        <taxon>Carnegiea</taxon>
    </lineage>
</organism>
<dbReference type="Pfam" id="PF03016">
    <property type="entry name" value="Exostosin_GT47"/>
    <property type="match status" value="1"/>
</dbReference>
<evidence type="ECO:0000313" key="2">
    <source>
        <dbReference type="EMBL" id="KAJ8437539.1"/>
    </source>
</evidence>